<dbReference type="EMBL" id="CAUJNA010003327">
    <property type="protein sequence ID" value="CAJ1399164.1"/>
    <property type="molecule type" value="Genomic_DNA"/>
</dbReference>
<feature type="coiled-coil region" evidence="1">
    <location>
        <begin position="513"/>
        <end position="586"/>
    </location>
</feature>
<dbReference type="Gene3D" id="3.30.40.220">
    <property type="match status" value="1"/>
</dbReference>
<gene>
    <name evidence="3" type="ORF">EVOR1521_LOCUS22750</name>
</gene>
<feature type="region of interest" description="Disordered" evidence="2">
    <location>
        <begin position="81"/>
        <end position="112"/>
    </location>
</feature>
<keyword evidence="4" id="KW-1185">Reference proteome</keyword>
<evidence type="ECO:0000313" key="3">
    <source>
        <dbReference type="EMBL" id="CAJ1399164.1"/>
    </source>
</evidence>
<feature type="region of interest" description="Disordered" evidence="2">
    <location>
        <begin position="422"/>
        <end position="448"/>
    </location>
</feature>
<organism evidence="3 4">
    <name type="scientific">Effrenium voratum</name>
    <dbReference type="NCBI Taxonomy" id="2562239"/>
    <lineage>
        <taxon>Eukaryota</taxon>
        <taxon>Sar</taxon>
        <taxon>Alveolata</taxon>
        <taxon>Dinophyceae</taxon>
        <taxon>Suessiales</taxon>
        <taxon>Symbiodiniaceae</taxon>
        <taxon>Effrenium</taxon>
    </lineage>
</organism>
<sequence length="595" mass="67066">MNNDDVSEGSRELVDLSAEAISSLGIHLSQIGQIISKSSMPPNKGDRSCAFKLKEKLEMYQVAAAHWDWVIRSKPAEAGDSDLMAAKRRRTRKQGDSVGEGEQGGTKKYRQAKEDDTVEVLCFSCRRAKDSTVQRPMTAFLKKAPEAACVIDLSEPADPSICARCRRPLWKKLPRYHAADDALKGVGELPQLARLRAYRRTAERQGLPFTISERSACAMMRRACLGCGAAAPSRGHGLTRLRRWPKRIPPAARPARGGFMGPYDEENLAPACSMCNMMKGYRTLRGFVECCRHIATKHTEGESFGDYPQRFRDNVSRRSRSCYITQSSTHTKTHSLTNEQFNAIVSQRCYYCHKEPRKPKTNGPEDRGHFNGLDRLDSTNRVYACDTTVAACGDCNIMKYRWDLEEFLEHCRKVARNYQGKELEEPEAEVEESDEAEQAEAEDAEEAEELCPDVVDLEQAESCPPEGEVATPVVLINLLQMPQAIRRIPCVVAEPCFCVLTLGGYTDEVQRRRNDLEQKMAEDFARLKAWRAQSGTEGKGLVEELEALYGRVRQQEKEIKAKQKMIEEEQAKVAELNEAVALRERKWNSLAEAWS</sequence>
<evidence type="ECO:0000256" key="2">
    <source>
        <dbReference type="SAM" id="MobiDB-lite"/>
    </source>
</evidence>
<dbReference type="AlphaFoldDB" id="A0AA36J4X4"/>
<accession>A0AA36J4X4</accession>
<feature type="compositionally biased region" description="Acidic residues" evidence="2">
    <location>
        <begin position="424"/>
        <end position="448"/>
    </location>
</feature>
<reference evidence="3" key="1">
    <citation type="submission" date="2023-08" db="EMBL/GenBank/DDBJ databases">
        <authorList>
            <person name="Chen Y."/>
            <person name="Shah S."/>
            <person name="Dougan E. K."/>
            <person name="Thang M."/>
            <person name="Chan C."/>
        </authorList>
    </citation>
    <scope>NUCLEOTIDE SEQUENCE</scope>
</reference>
<keyword evidence="1" id="KW-0175">Coiled coil</keyword>
<dbReference type="Proteomes" id="UP001178507">
    <property type="component" value="Unassembled WGS sequence"/>
</dbReference>
<protein>
    <submittedName>
        <fullName evidence="3">Uncharacterized protein</fullName>
    </submittedName>
</protein>
<proteinExistence type="predicted"/>
<evidence type="ECO:0000256" key="1">
    <source>
        <dbReference type="SAM" id="Coils"/>
    </source>
</evidence>
<comment type="caution">
    <text evidence="3">The sequence shown here is derived from an EMBL/GenBank/DDBJ whole genome shotgun (WGS) entry which is preliminary data.</text>
</comment>
<name>A0AA36J4X4_9DINO</name>
<evidence type="ECO:0000313" key="4">
    <source>
        <dbReference type="Proteomes" id="UP001178507"/>
    </source>
</evidence>